<protein>
    <submittedName>
        <fullName evidence="2">Heavy-metal-associated domain-containing protein</fullName>
    </submittedName>
</protein>
<dbReference type="CDD" id="cd00371">
    <property type="entry name" value="HMA"/>
    <property type="match status" value="1"/>
</dbReference>
<dbReference type="Pfam" id="PF00403">
    <property type="entry name" value="HMA"/>
    <property type="match status" value="1"/>
</dbReference>
<dbReference type="EMBL" id="JACOOK010000004">
    <property type="protein sequence ID" value="MBC5617012.1"/>
    <property type="molecule type" value="Genomic_DNA"/>
</dbReference>
<accession>A0ABR7CMW3</accession>
<proteinExistence type="predicted"/>
<evidence type="ECO:0000259" key="1">
    <source>
        <dbReference type="PROSITE" id="PS50846"/>
    </source>
</evidence>
<dbReference type="Gene3D" id="3.30.70.100">
    <property type="match status" value="1"/>
</dbReference>
<dbReference type="InterPro" id="IPR006121">
    <property type="entry name" value="HMA_dom"/>
</dbReference>
<dbReference type="SUPFAM" id="SSF55008">
    <property type="entry name" value="HMA, heavy metal-associated domain"/>
    <property type="match status" value="1"/>
</dbReference>
<sequence length="68" mass="7339">MKTARFKTNAKCGGCVARIGEALNKIVPAESWSIDLSTPERILTVTSDLSDGEIVRTVEQAGYKAEVL</sequence>
<reference evidence="2 3" key="1">
    <citation type="submission" date="2020-08" db="EMBL/GenBank/DDBJ databases">
        <title>Genome public.</title>
        <authorList>
            <person name="Liu C."/>
            <person name="Sun Q."/>
        </authorList>
    </citation>
    <scope>NUCLEOTIDE SEQUENCE [LARGE SCALE GENOMIC DNA]</scope>
    <source>
        <strain evidence="2 3">New-7</strain>
    </source>
</reference>
<gene>
    <name evidence="2" type="ORF">H8S08_08290</name>
</gene>
<dbReference type="RefSeq" id="WP_055205686.1">
    <property type="nucleotide sequence ID" value="NZ_JACOOK010000004.1"/>
</dbReference>
<dbReference type="PROSITE" id="PS50846">
    <property type="entry name" value="HMA_2"/>
    <property type="match status" value="1"/>
</dbReference>
<name>A0ABR7CMW3_9BACT</name>
<evidence type="ECO:0000313" key="2">
    <source>
        <dbReference type="EMBL" id="MBC5617012.1"/>
    </source>
</evidence>
<dbReference type="InterPro" id="IPR036163">
    <property type="entry name" value="HMA_dom_sf"/>
</dbReference>
<organism evidence="2 3">
    <name type="scientific">Alistipes hominis</name>
    <dbReference type="NCBI Taxonomy" id="2763015"/>
    <lineage>
        <taxon>Bacteria</taxon>
        <taxon>Pseudomonadati</taxon>
        <taxon>Bacteroidota</taxon>
        <taxon>Bacteroidia</taxon>
        <taxon>Bacteroidales</taxon>
        <taxon>Rikenellaceae</taxon>
        <taxon>Alistipes</taxon>
    </lineage>
</organism>
<feature type="domain" description="HMA" evidence="1">
    <location>
        <begin position="1"/>
        <end position="66"/>
    </location>
</feature>
<dbReference type="Proteomes" id="UP000636891">
    <property type="component" value="Unassembled WGS sequence"/>
</dbReference>
<comment type="caution">
    <text evidence="2">The sequence shown here is derived from an EMBL/GenBank/DDBJ whole genome shotgun (WGS) entry which is preliminary data.</text>
</comment>
<keyword evidence="3" id="KW-1185">Reference proteome</keyword>
<evidence type="ECO:0000313" key="3">
    <source>
        <dbReference type="Proteomes" id="UP000636891"/>
    </source>
</evidence>